<feature type="transmembrane region" description="Helical" evidence="2">
    <location>
        <begin position="352"/>
        <end position="369"/>
    </location>
</feature>
<keyword evidence="2" id="KW-0812">Transmembrane</keyword>
<dbReference type="AlphaFoldDB" id="A0A0K1EDF6"/>
<keyword evidence="2" id="KW-0472">Membrane</keyword>
<feature type="transmembrane region" description="Helical" evidence="2">
    <location>
        <begin position="31"/>
        <end position="49"/>
    </location>
</feature>
<evidence type="ECO:0008006" key="5">
    <source>
        <dbReference type="Google" id="ProtNLM"/>
    </source>
</evidence>
<feature type="region of interest" description="Disordered" evidence="1">
    <location>
        <begin position="577"/>
        <end position="597"/>
    </location>
</feature>
<sequence length="597" mass="65084">MTPASDHDAATVNPTQCSETDPPVAHKWRSWLAPALVLMAGLIIYLPAVRARFFLDDYLHASILRGTFPVSRSPLDLYTFIGEGERATLLERGMLPWWSDPQLKIRFFRPLSSALIWADHRLLGDDPLPLHLHSLLWWGATVLAARWIFQRVLTARPALYATVIFALAPCHALPLAWLANREAFISLTFGLLALAAMLRFHDQGEWREVGYALGFSSLSLLGGEYAFSVGGYILTLAIAARGVALQRRLSALLSFAGPALVYLGVRAHLGYGTAGSGFYTDPFGAPLTFLRHAPRRAVTLLANGWLSLDGEALDQKTPAWMLAAIFVTGVAVLGLGVRRVFASLDAPRRMHARWLLAGSFLALVPVLAVQPSPRLVGASMVGIAATVALVLDQAWHRAAHGSATTRGAEFVGLFAVGLGFFHLVHGPVTSWLSGRNYQRSSARFEASARAFAAGLANPSEAEVMVMRTSGSAFFMPFALQPNFEPPKRWRILAQTGHVLALRRGPRALELVVPEDQALFPEGLGNLYRSEETTLGLSGTVSVPGMRVKVLKRGPQGPRVVRFETDVDLDEQAWGAERKRDFTQVTPPAPGFGKPFPP</sequence>
<evidence type="ECO:0000256" key="1">
    <source>
        <dbReference type="SAM" id="MobiDB-lite"/>
    </source>
</evidence>
<feature type="transmembrane region" description="Helical" evidence="2">
    <location>
        <begin position="155"/>
        <end position="176"/>
    </location>
</feature>
<feature type="region of interest" description="Disordered" evidence="1">
    <location>
        <begin position="1"/>
        <end position="22"/>
    </location>
</feature>
<feature type="transmembrane region" description="Helical" evidence="2">
    <location>
        <begin position="319"/>
        <end position="340"/>
    </location>
</feature>
<reference evidence="3 4" key="1">
    <citation type="submission" date="2015-07" db="EMBL/GenBank/DDBJ databases">
        <title>Genome analysis of myxobacterium Chondromyces crocatus Cm c5 reveals a high potential for natural compound synthesis and the genetic basis for the loss of fruiting body formation.</title>
        <authorList>
            <person name="Zaburannyi N."/>
            <person name="Bunk B."/>
            <person name="Maier J."/>
            <person name="Overmann J."/>
            <person name="Mueller R."/>
        </authorList>
    </citation>
    <scope>NUCLEOTIDE SEQUENCE [LARGE SCALE GENOMIC DNA]</scope>
    <source>
        <strain evidence="3 4">Cm c5</strain>
    </source>
</reference>
<feature type="transmembrane region" description="Helical" evidence="2">
    <location>
        <begin position="251"/>
        <end position="269"/>
    </location>
</feature>
<dbReference type="EMBL" id="CP012159">
    <property type="protein sequence ID" value="AKT38911.1"/>
    <property type="molecule type" value="Genomic_DNA"/>
</dbReference>
<evidence type="ECO:0000313" key="4">
    <source>
        <dbReference type="Proteomes" id="UP000067626"/>
    </source>
</evidence>
<organism evidence="3 4">
    <name type="scientific">Chondromyces crocatus</name>
    <dbReference type="NCBI Taxonomy" id="52"/>
    <lineage>
        <taxon>Bacteria</taxon>
        <taxon>Pseudomonadati</taxon>
        <taxon>Myxococcota</taxon>
        <taxon>Polyangia</taxon>
        <taxon>Polyangiales</taxon>
        <taxon>Polyangiaceae</taxon>
        <taxon>Chondromyces</taxon>
    </lineage>
</organism>
<protein>
    <recommendedName>
        <fullName evidence="5">Glycosyltransferase RgtA/B/C/D-like domain-containing protein</fullName>
    </recommendedName>
</protein>
<dbReference type="KEGG" id="ccro:CMC5_030580"/>
<evidence type="ECO:0000313" key="3">
    <source>
        <dbReference type="EMBL" id="AKT38911.1"/>
    </source>
</evidence>
<dbReference type="Proteomes" id="UP000067626">
    <property type="component" value="Chromosome"/>
</dbReference>
<keyword evidence="2" id="KW-1133">Transmembrane helix</keyword>
<keyword evidence="4" id="KW-1185">Reference proteome</keyword>
<evidence type="ECO:0000256" key="2">
    <source>
        <dbReference type="SAM" id="Phobius"/>
    </source>
</evidence>
<dbReference type="RefSeq" id="WP_156338606.1">
    <property type="nucleotide sequence ID" value="NZ_CP012159.1"/>
</dbReference>
<feature type="transmembrane region" description="Helical" evidence="2">
    <location>
        <begin position="220"/>
        <end position="239"/>
    </location>
</feature>
<accession>A0A0K1EDF6</accession>
<name>A0A0K1EDF6_CHOCO</name>
<dbReference type="OrthoDB" id="5512260at2"/>
<feature type="compositionally biased region" description="Pro residues" evidence="1">
    <location>
        <begin position="586"/>
        <end position="597"/>
    </location>
</feature>
<feature type="transmembrane region" description="Helical" evidence="2">
    <location>
        <begin position="375"/>
        <end position="395"/>
    </location>
</feature>
<feature type="transmembrane region" description="Helical" evidence="2">
    <location>
        <begin position="407"/>
        <end position="425"/>
    </location>
</feature>
<proteinExistence type="predicted"/>
<gene>
    <name evidence="3" type="ORF">CMC5_030580</name>
</gene>